<reference evidence="1" key="1">
    <citation type="submission" date="2022-07" db="EMBL/GenBank/DDBJ databases">
        <authorList>
            <person name="Criscuolo A."/>
        </authorList>
    </citation>
    <scope>NUCLEOTIDE SEQUENCE</scope>
    <source>
        <strain evidence="1">CIP111854</strain>
    </source>
</reference>
<evidence type="ECO:0000313" key="1">
    <source>
        <dbReference type="EMBL" id="CAH9065819.1"/>
    </source>
</evidence>
<dbReference type="Gene3D" id="3.40.50.300">
    <property type="entry name" value="P-loop containing nucleotide triphosphate hydrolases"/>
    <property type="match status" value="1"/>
</dbReference>
<protein>
    <recommendedName>
        <fullName evidence="3">Sulfotransferase family protein</fullName>
    </recommendedName>
</protein>
<dbReference type="PANTHER" id="PTHR36978:SF4">
    <property type="entry name" value="P-LOOP CONTAINING NUCLEOSIDE TRIPHOSPHATE HYDROLASE PROTEIN"/>
    <property type="match status" value="1"/>
</dbReference>
<dbReference type="AlphaFoldDB" id="A0A9W4R406"/>
<proteinExistence type="predicted"/>
<dbReference type="InterPro" id="IPR027417">
    <property type="entry name" value="P-loop_NTPase"/>
</dbReference>
<dbReference type="EMBL" id="CAMAPC010000022">
    <property type="protein sequence ID" value="CAH9065819.1"/>
    <property type="molecule type" value="Genomic_DNA"/>
</dbReference>
<dbReference type="PANTHER" id="PTHR36978">
    <property type="entry name" value="P-LOOP CONTAINING NUCLEOTIDE TRIPHOSPHATE HYDROLASE"/>
    <property type="match status" value="1"/>
</dbReference>
<dbReference type="InterPro" id="IPR040632">
    <property type="entry name" value="Sulfotransfer_4"/>
</dbReference>
<comment type="caution">
    <text evidence="1">The sequence shown here is derived from an EMBL/GenBank/DDBJ whole genome shotgun (WGS) entry which is preliminary data.</text>
</comment>
<keyword evidence="2" id="KW-1185">Reference proteome</keyword>
<name>A0A9W4R406_9GAMM</name>
<dbReference type="Pfam" id="PF17784">
    <property type="entry name" value="Sulfotransfer_4"/>
    <property type="match status" value="1"/>
</dbReference>
<dbReference type="RefSeq" id="WP_261627034.1">
    <property type="nucleotide sequence ID" value="NZ_CAMAPC010000022.1"/>
</dbReference>
<accession>A0A9W4R406</accession>
<gene>
    <name evidence="1" type="ORF">PSECIP111854_03760</name>
</gene>
<organism evidence="1 2">
    <name type="scientific">Pseudoalteromonas holothuriae</name>
    <dbReference type="NCBI Taxonomy" id="2963714"/>
    <lineage>
        <taxon>Bacteria</taxon>
        <taxon>Pseudomonadati</taxon>
        <taxon>Pseudomonadota</taxon>
        <taxon>Gammaproteobacteria</taxon>
        <taxon>Alteromonadales</taxon>
        <taxon>Pseudoalteromonadaceae</taxon>
        <taxon>Pseudoalteromonas</taxon>
    </lineage>
</organism>
<evidence type="ECO:0000313" key="2">
    <source>
        <dbReference type="Proteomes" id="UP001152467"/>
    </source>
</evidence>
<dbReference type="Proteomes" id="UP001152467">
    <property type="component" value="Unassembled WGS sequence"/>
</dbReference>
<evidence type="ECO:0008006" key="3">
    <source>
        <dbReference type="Google" id="ProtNLM"/>
    </source>
</evidence>
<sequence>MSSKIFIVGLPRTGTTSVCIACLNFGFKTAHTAYTKQAFQNAQVIADTPVFNDYQLLSSAFPKSRFIYLERDLDLWLPSISQLLSRMEINLLRHDGGFNDTIKRCFLNTFNNLTPSLASDFDYLQSCYMKHKQDAEAFFAKQGADNLTLNVASSNALEQLSCFLNTTITDPIQMPFTNKGGKVTAWNNIRHSLKVESTRNGKVDKDALLLNQLAKS</sequence>
<dbReference type="SUPFAM" id="SSF52540">
    <property type="entry name" value="P-loop containing nucleoside triphosphate hydrolases"/>
    <property type="match status" value="1"/>
</dbReference>